<dbReference type="EMBL" id="JACEIK010010118">
    <property type="protein sequence ID" value="MCE3214967.1"/>
    <property type="molecule type" value="Genomic_DNA"/>
</dbReference>
<sequence length="120" mass="13517">QKTQKIVLLSIPVEIFGSSSEESPESSSILVKKTPSSFTKKENPDSPLSFDLEDMQTFWSVSEKRKFLAIKNRPFAHGRVICLAQLEVSHCSVSHLFSRPKHGLESRHGSKNPERLQVDP</sequence>
<feature type="compositionally biased region" description="Low complexity" evidence="1">
    <location>
        <begin position="18"/>
        <end position="28"/>
    </location>
</feature>
<organism evidence="2 3">
    <name type="scientific">Datura stramonium</name>
    <name type="common">Jimsonweed</name>
    <name type="synonym">Common thornapple</name>
    <dbReference type="NCBI Taxonomy" id="4076"/>
    <lineage>
        <taxon>Eukaryota</taxon>
        <taxon>Viridiplantae</taxon>
        <taxon>Streptophyta</taxon>
        <taxon>Embryophyta</taxon>
        <taxon>Tracheophyta</taxon>
        <taxon>Spermatophyta</taxon>
        <taxon>Magnoliopsida</taxon>
        <taxon>eudicotyledons</taxon>
        <taxon>Gunneridae</taxon>
        <taxon>Pentapetalae</taxon>
        <taxon>asterids</taxon>
        <taxon>lamiids</taxon>
        <taxon>Solanales</taxon>
        <taxon>Solanaceae</taxon>
        <taxon>Solanoideae</taxon>
        <taxon>Datureae</taxon>
        <taxon>Datura</taxon>
    </lineage>
</organism>
<comment type="caution">
    <text evidence="2">The sequence shown here is derived from an EMBL/GenBank/DDBJ whole genome shotgun (WGS) entry which is preliminary data.</text>
</comment>
<proteinExistence type="predicted"/>
<evidence type="ECO:0000256" key="1">
    <source>
        <dbReference type="SAM" id="MobiDB-lite"/>
    </source>
</evidence>
<feature type="region of interest" description="Disordered" evidence="1">
    <location>
        <begin position="99"/>
        <end position="120"/>
    </location>
</feature>
<feature type="region of interest" description="Disordered" evidence="1">
    <location>
        <begin position="18"/>
        <end position="46"/>
    </location>
</feature>
<feature type="compositionally biased region" description="Basic and acidic residues" evidence="1">
    <location>
        <begin position="102"/>
        <end position="120"/>
    </location>
</feature>
<reference evidence="2 3" key="1">
    <citation type="journal article" date="2021" name="BMC Genomics">
        <title>Datura genome reveals duplications of psychoactive alkaloid biosynthetic genes and high mutation rate following tissue culture.</title>
        <authorList>
            <person name="Rajewski A."/>
            <person name="Carter-House D."/>
            <person name="Stajich J."/>
            <person name="Litt A."/>
        </authorList>
    </citation>
    <scope>NUCLEOTIDE SEQUENCE [LARGE SCALE GENOMIC DNA]</scope>
    <source>
        <strain evidence="2">AR-01</strain>
    </source>
</reference>
<protein>
    <submittedName>
        <fullName evidence="2">Uncharacterized protein</fullName>
    </submittedName>
</protein>
<gene>
    <name evidence="2" type="ORF">HAX54_000448</name>
</gene>
<keyword evidence="3" id="KW-1185">Reference proteome</keyword>
<evidence type="ECO:0000313" key="2">
    <source>
        <dbReference type="EMBL" id="MCE3214967.1"/>
    </source>
</evidence>
<accession>A0ABS8WPY6</accession>
<evidence type="ECO:0000313" key="3">
    <source>
        <dbReference type="Proteomes" id="UP000823775"/>
    </source>
</evidence>
<dbReference type="Proteomes" id="UP000823775">
    <property type="component" value="Unassembled WGS sequence"/>
</dbReference>
<feature type="non-terminal residue" evidence="2">
    <location>
        <position position="1"/>
    </location>
</feature>
<name>A0ABS8WPY6_DATST</name>